<dbReference type="EMBL" id="CAESAP020000213">
    <property type="protein sequence ID" value="CAB5502450.1"/>
    <property type="molecule type" value="Genomic_DNA"/>
</dbReference>
<comment type="caution">
    <text evidence="1">The sequence shown here is derived from an EMBL/GenBank/DDBJ whole genome shotgun (WGS) entry which is preliminary data.</text>
</comment>
<protein>
    <submittedName>
        <fullName evidence="1">Uncharacterized protein</fullName>
    </submittedName>
</protein>
<keyword evidence="2" id="KW-1185">Reference proteome</keyword>
<organism evidence="1 2">
    <name type="scientific">Bathymodiolus azoricus thioautotrophic gill symbiont</name>
    <dbReference type="NCBI Taxonomy" id="235205"/>
    <lineage>
        <taxon>Bacteria</taxon>
        <taxon>Pseudomonadati</taxon>
        <taxon>Pseudomonadota</taxon>
        <taxon>Gammaproteobacteria</taxon>
        <taxon>sulfur-oxidizing symbionts</taxon>
    </lineage>
</organism>
<evidence type="ECO:0000313" key="1">
    <source>
        <dbReference type="EMBL" id="CAB5502450.1"/>
    </source>
</evidence>
<dbReference type="Proteomes" id="UP000635628">
    <property type="component" value="Unassembled WGS sequence"/>
</dbReference>
<sequence length="526" mass="54039">MQTKNSQTKTQKAVNQPKQETTSLIKHNSAVSDSSPIIDLDPMAGIQSSNSVTTGTIQIATGVAFDADIADITDTDIKTIKVVLGGAGLNETNDKLVLDAELALNADIAKVTGKTIGTVSGLEYSYTHASKTLIISKTSGAFDPADVAKVVEAIQLKNTDIASQLGTRVATITYTDTNGNESEPATASLSVALYRGFVINGEVAGDQSGFSVSSAGDINGDGLDDLIVGADGANPSGKSSAGKSYVVSGKANSSAINLSAIANASNLTGGFVINGEARYDYSGSSVSNAGDVNGDGLDDLIVSGYQADPSGKSSAGKSYVIFGKTDTGAIDLAKLGGDSKYAINYLGDKNANTLTGTSKDEIFVAGAGDDTLTGNGGMDVFNAGLGKDSILINASNISALEQTGAGNRARVDGGGGIDTLVLEGSDLTLDLTKISDRRIQDIEVIDITGSGENTLKLNLDDLLHASSSTNILKVLGDSDDKVNAADFSDSTIDKTVDGITYDVYTHSDTNTHAGVELWVQQEIVML</sequence>
<accession>A0ACA8ZUI3</accession>
<proteinExistence type="predicted"/>
<evidence type="ECO:0000313" key="2">
    <source>
        <dbReference type="Proteomes" id="UP000635628"/>
    </source>
</evidence>
<name>A0ACA8ZUI3_9GAMM</name>
<reference evidence="1" key="1">
    <citation type="submission" date="2020-05" db="EMBL/GenBank/DDBJ databases">
        <authorList>
            <person name="Petersen J."/>
            <person name="Sayavedra L."/>
        </authorList>
    </citation>
    <scope>NUCLEOTIDE SEQUENCE</scope>
    <source>
        <strain evidence="1">B azoricus SOX Menez Gwen</strain>
    </source>
</reference>
<gene>
    <name evidence="1" type="ORF">AZO1586R_1431</name>
</gene>